<dbReference type="GO" id="GO:0046654">
    <property type="term" value="P:tetrahydrofolate biosynthetic process"/>
    <property type="evidence" value="ECO:0007669"/>
    <property type="project" value="UniProtKB-UniPathway"/>
</dbReference>
<reference evidence="9 10" key="1">
    <citation type="submission" date="2019-02" db="EMBL/GenBank/DDBJ databases">
        <title>Prokaryotic population dynamics and viral predation in marine succession experiment using metagenomics: the confinement effect.</title>
        <authorList>
            <person name="Haro-Moreno J.M."/>
            <person name="Rodriguez-Valera F."/>
            <person name="Lopez-Perez M."/>
        </authorList>
    </citation>
    <scope>NUCLEOTIDE SEQUENCE [LARGE SCALE GENOMIC DNA]</scope>
    <source>
        <strain evidence="9">MED-G164</strain>
    </source>
</reference>
<evidence type="ECO:0000256" key="5">
    <source>
        <dbReference type="ARBA" id="ARBA00022777"/>
    </source>
</evidence>
<organism evidence="9 10">
    <name type="scientific">SAR86 cluster bacterium</name>
    <dbReference type="NCBI Taxonomy" id="2030880"/>
    <lineage>
        <taxon>Bacteria</taxon>
        <taxon>Pseudomonadati</taxon>
        <taxon>Pseudomonadota</taxon>
        <taxon>Gammaproteobacteria</taxon>
        <taxon>SAR86 cluster</taxon>
    </lineage>
</organism>
<accession>A0A520N6V5</accession>
<dbReference type="Gene3D" id="3.30.70.560">
    <property type="entry name" value="7,8-Dihydro-6-hydroxymethylpterin-pyrophosphokinase HPPK"/>
    <property type="match status" value="1"/>
</dbReference>
<feature type="domain" description="7,8-dihydro-6-hydroxymethylpterin-pyrophosphokinase" evidence="8">
    <location>
        <begin position="4"/>
        <end position="124"/>
    </location>
</feature>
<keyword evidence="5 9" id="KW-0418">Kinase</keyword>
<keyword evidence="3 9" id="KW-0808">Transferase</keyword>
<evidence type="ECO:0000313" key="9">
    <source>
        <dbReference type="EMBL" id="RZO29224.1"/>
    </source>
</evidence>
<dbReference type="CDD" id="cd00483">
    <property type="entry name" value="HPPK"/>
    <property type="match status" value="1"/>
</dbReference>
<evidence type="ECO:0000256" key="1">
    <source>
        <dbReference type="ARBA" id="ARBA00005051"/>
    </source>
</evidence>
<comment type="caution">
    <text evidence="9">The sequence shown here is derived from an EMBL/GenBank/DDBJ whole genome shotgun (WGS) entry which is preliminary data.</text>
</comment>
<proteinExistence type="predicted"/>
<evidence type="ECO:0000256" key="6">
    <source>
        <dbReference type="ARBA" id="ARBA00022840"/>
    </source>
</evidence>
<dbReference type="GO" id="GO:0005524">
    <property type="term" value="F:ATP binding"/>
    <property type="evidence" value="ECO:0007669"/>
    <property type="project" value="UniProtKB-KW"/>
</dbReference>
<dbReference type="PANTHER" id="PTHR43071:SF2">
    <property type="entry name" value="2-AMINO-4-HYDROXY-6-HYDROXYMETHYLDIHYDROPTERIDINE PYROPHOSPHOKINASE"/>
    <property type="match status" value="1"/>
</dbReference>
<keyword evidence="7" id="KW-0289">Folate biosynthesis</keyword>
<dbReference type="SUPFAM" id="SSF55083">
    <property type="entry name" value="6-hydroxymethyl-7,8-dihydropterin pyrophosphokinase, HPPK"/>
    <property type="match status" value="1"/>
</dbReference>
<evidence type="ECO:0000256" key="4">
    <source>
        <dbReference type="ARBA" id="ARBA00022741"/>
    </source>
</evidence>
<dbReference type="EC" id="2.7.6.3" evidence="2"/>
<dbReference type="InterPro" id="IPR000550">
    <property type="entry name" value="Hppk"/>
</dbReference>
<dbReference type="Pfam" id="PF01288">
    <property type="entry name" value="HPPK"/>
    <property type="match status" value="1"/>
</dbReference>
<protein>
    <recommendedName>
        <fullName evidence="2">2-amino-4-hydroxy-6-hydroxymethyldihydropteridine diphosphokinase</fullName>
        <ecNumber evidence="2">2.7.6.3</ecNumber>
    </recommendedName>
</protein>
<dbReference type="GO" id="GO:0016301">
    <property type="term" value="F:kinase activity"/>
    <property type="evidence" value="ECO:0007669"/>
    <property type="project" value="UniProtKB-KW"/>
</dbReference>
<keyword evidence="4" id="KW-0547">Nucleotide-binding</keyword>
<dbReference type="NCBIfam" id="TIGR01498">
    <property type="entry name" value="folK"/>
    <property type="match status" value="1"/>
</dbReference>
<name>A0A520N6V5_9GAMM</name>
<keyword evidence="6" id="KW-0067">ATP-binding</keyword>
<evidence type="ECO:0000313" key="10">
    <source>
        <dbReference type="Proteomes" id="UP000315283"/>
    </source>
</evidence>
<dbReference type="UniPathway" id="UPA00077">
    <property type="reaction ID" value="UER00155"/>
</dbReference>
<dbReference type="GO" id="GO:0003848">
    <property type="term" value="F:2-amino-4-hydroxy-6-hydroxymethyldihydropteridine diphosphokinase activity"/>
    <property type="evidence" value="ECO:0007669"/>
    <property type="project" value="UniProtKB-EC"/>
</dbReference>
<dbReference type="GO" id="GO:0046656">
    <property type="term" value="P:folic acid biosynthetic process"/>
    <property type="evidence" value="ECO:0007669"/>
    <property type="project" value="UniProtKB-KW"/>
</dbReference>
<evidence type="ECO:0000256" key="2">
    <source>
        <dbReference type="ARBA" id="ARBA00013253"/>
    </source>
</evidence>
<dbReference type="PANTHER" id="PTHR43071">
    <property type="entry name" value="2-AMINO-4-HYDROXY-6-HYDROXYMETHYLDIHYDROPTERIDINE PYROPHOSPHOKINASE"/>
    <property type="match status" value="1"/>
</dbReference>
<dbReference type="EMBL" id="SHBJ01000002">
    <property type="protein sequence ID" value="RZO29224.1"/>
    <property type="molecule type" value="Genomic_DNA"/>
</dbReference>
<dbReference type="InterPro" id="IPR035907">
    <property type="entry name" value="Hppk_sf"/>
</dbReference>
<dbReference type="AlphaFoldDB" id="A0A520N6V5"/>
<evidence type="ECO:0000256" key="3">
    <source>
        <dbReference type="ARBA" id="ARBA00022679"/>
    </source>
</evidence>
<gene>
    <name evidence="9" type="primary">folK</name>
    <name evidence="9" type="ORF">EVA97_00630</name>
</gene>
<sequence>MTYFLSLGSNINAKENLDFARSELNKILINTKSSSIHKTKAEGFEGDDFLNSIICGETKDSFDELNNKLKSIEDAAGRNRSAPKFSARTLDIDIVLQIDEDEEILFESDEIEKYTFVSEPLKELLK</sequence>
<evidence type="ECO:0000259" key="8">
    <source>
        <dbReference type="Pfam" id="PF01288"/>
    </source>
</evidence>
<dbReference type="Proteomes" id="UP000315283">
    <property type="component" value="Unassembled WGS sequence"/>
</dbReference>
<evidence type="ECO:0000256" key="7">
    <source>
        <dbReference type="ARBA" id="ARBA00022909"/>
    </source>
</evidence>
<comment type="pathway">
    <text evidence="1">Cofactor biosynthesis; tetrahydrofolate biosynthesis; 2-amino-4-hydroxy-6-hydroxymethyl-7,8-dihydropteridine diphosphate from 7,8-dihydroneopterin triphosphate: step 4/4.</text>
</comment>